<proteinExistence type="predicted"/>
<feature type="compositionally biased region" description="Acidic residues" evidence="1">
    <location>
        <begin position="156"/>
        <end position="170"/>
    </location>
</feature>
<feature type="region of interest" description="Disordered" evidence="1">
    <location>
        <begin position="88"/>
        <end position="179"/>
    </location>
</feature>
<dbReference type="AlphaFoldDB" id="A0A167DKA2"/>
<protein>
    <submittedName>
        <fullName evidence="2">Uncharacterized protein</fullName>
    </submittedName>
</protein>
<evidence type="ECO:0000256" key="1">
    <source>
        <dbReference type="SAM" id="MobiDB-lite"/>
    </source>
</evidence>
<comment type="caution">
    <text evidence="2">The sequence shown here is derived from an EMBL/GenBank/DDBJ whole genome shotgun (WGS) entry which is preliminary data.</text>
</comment>
<dbReference type="Proteomes" id="UP000076863">
    <property type="component" value="Unassembled WGS sequence"/>
</dbReference>
<organism evidence="2 3">
    <name type="scientific">Beauveria brongniartii RCEF 3172</name>
    <dbReference type="NCBI Taxonomy" id="1081107"/>
    <lineage>
        <taxon>Eukaryota</taxon>
        <taxon>Fungi</taxon>
        <taxon>Dikarya</taxon>
        <taxon>Ascomycota</taxon>
        <taxon>Pezizomycotina</taxon>
        <taxon>Sordariomycetes</taxon>
        <taxon>Hypocreomycetidae</taxon>
        <taxon>Hypocreales</taxon>
        <taxon>Cordycipitaceae</taxon>
        <taxon>Beauveria</taxon>
        <taxon>Beauveria brongniartii</taxon>
    </lineage>
</organism>
<keyword evidence="3" id="KW-1185">Reference proteome</keyword>
<feature type="region of interest" description="Disordered" evidence="1">
    <location>
        <begin position="1"/>
        <end position="32"/>
    </location>
</feature>
<sequence>MHASASYRGNTSRKPGCLQRHERVTGAVDGPKVYRQPRAFTVWMQSRLRDSRPGGDSDSEDLFSILAPGHDAVNGFQDIEEDSIAEFDAPLMVDVSSGSEGSTDGEQNAVRYDDSNDDDGNVDKVDTGDGGGSTNQRDGGNDDDGSWDSDGAHGGEDEDAGQESDEDEDVGEKSDREDN</sequence>
<dbReference type="EMBL" id="AZHA01000014">
    <property type="protein sequence ID" value="OAA42502.1"/>
    <property type="molecule type" value="Genomic_DNA"/>
</dbReference>
<evidence type="ECO:0000313" key="3">
    <source>
        <dbReference type="Proteomes" id="UP000076863"/>
    </source>
</evidence>
<feature type="compositionally biased region" description="Polar residues" evidence="1">
    <location>
        <begin position="96"/>
        <end position="106"/>
    </location>
</feature>
<gene>
    <name evidence="2" type="ORF">BBO_05165</name>
</gene>
<name>A0A167DKA2_9HYPO</name>
<evidence type="ECO:0000313" key="2">
    <source>
        <dbReference type="EMBL" id="OAA42502.1"/>
    </source>
</evidence>
<accession>A0A167DKA2</accession>
<reference evidence="2 3" key="1">
    <citation type="journal article" date="2016" name="Genome Biol. Evol.">
        <title>Divergent and convergent evolution of fungal pathogenicity.</title>
        <authorList>
            <person name="Shang Y."/>
            <person name="Xiao G."/>
            <person name="Zheng P."/>
            <person name="Cen K."/>
            <person name="Zhan S."/>
            <person name="Wang C."/>
        </authorList>
    </citation>
    <scope>NUCLEOTIDE SEQUENCE [LARGE SCALE GENOMIC DNA]</scope>
    <source>
        <strain evidence="2 3">RCEF 3172</strain>
    </source>
</reference>